<evidence type="ECO:0000256" key="1">
    <source>
        <dbReference type="ARBA" id="ARBA00004141"/>
    </source>
</evidence>
<comment type="caution">
    <text evidence="6">The sequence shown here is derived from an EMBL/GenBank/DDBJ whole genome shotgun (WGS) entry which is preliminary data.</text>
</comment>
<dbReference type="Pfam" id="PF07690">
    <property type="entry name" value="MFS_1"/>
    <property type="match status" value="1"/>
</dbReference>
<evidence type="ECO:0008006" key="8">
    <source>
        <dbReference type="Google" id="ProtNLM"/>
    </source>
</evidence>
<evidence type="ECO:0000256" key="5">
    <source>
        <dbReference type="SAM" id="Phobius"/>
    </source>
</evidence>
<reference evidence="6 7" key="1">
    <citation type="submission" date="2024-05" db="EMBL/GenBank/DDBJ databases">
        <authorList>
            <person name="Wallberg A."/>
        </authorList>
    </citation>
    <scope>NUCLEOTIDE SEQUENCE [LARGE SCALE GENOMIC DNA]</scope>
</reference>
<protein>
    <recommendedName>
        <fullName evidence="8">Proton-coupled folate transporter</fullName>
    </recommendedName>
</protein>
<sequence length="485" mass="54573">MRFKRTYIRYLHIIPLTMLRKNGARRSELIYKSLSDFYSSMSLQPVMFLYALIWTIQIEVVADMALQKVCEHNFKYPWENCQNTSQLPEAIKMHKESDRLMYLSHLITNIPSIVLVLFLGPWSDRYGCKTTLILPFIGSTLATVIYIFNAMQWDMSAEILILAGFPRALAGGPVTLQMAAYSYISDNAAHESRTFLLGNIVLLYMLGKLLGGLLSDVVLDTCGHDGFFFISLFIFVFCIIYITLKIKDTRGLCLSGFTSSCNFTQSLLDVATIENLKAGVVAIQRQREGHSRARIWLYILTLCIIAFCTGMAPLEWPFINNLFGWPYVEYERFSLYDKGLGIFASFVFLFFFSYVHQAGDVVLATTVSVTLIIGVLLKGLAMSGWMIYLGATISLLPQVPLIAAYSAISKLVSHSEFGAIFGEMTALEALMPMVSTPLYSHLYTNTVEASPSAIYVFTAILTSITALTFLIIERLEKNRPGYQQI</sequence>
<dbReference type="Gene3D" id="1.20.1250.20">
    <property type="entry name" value="MFS general substrate transporter like domains"/>
    <property type="match status" value="1"/>
</dbReference>
<dbReference type="PANTHER" id="PTHR23507:SF1">
    <property type="entry name" value="FI18259P1-RELATED"/>
    <property type="match status" value="1"/>
</dbReference>
<gene>
    <name evidence="6" type="ORF">MNOR_LOCUS11712</name>
</gene>
<keyword evidence="3 5" id="KW-1133">Transmembrane helix</keyword>
<dbReference type="InterPro" id="IPR011701">
    <property type="entry name" value="MFS"/>
</dbReference>
<feature type="transmembrane region" description="Helical" evidence="5">
    <location>
        <begin position="362"/>
        <end position="381"/>
    </location>
</feature>
<feature type="transmembrane region" description="Helical" evidence="5">
    <location>
        <begin position="452"/>
        <end position="472"/>
    </location>
</feature>
<organism evidence="6 7">
    <name type="scientific">Meganyctiphanes norvegica</name>
    <name type="common">Northern krill</name>
    <name type="synonym">Thysanopoda norvegica</name>
    <dbReference type="NCBI Taxonomy" id="48144"/>
    <lineage>
        <taxon>Eukaryota</taxon>
        <taxon>Metazoa</taxon>
        <taxon>Ecdysozoa</taxon>
        <taxon>Arthropoda</taxon>
        <taxon>Crustacea</taxon>
        <taxon>Multicrustacea</taxon>
        <taxon>Malacostraca</taxon>
        <taxon>Eumalacostraca</taxon>
        <taxon>Eucarida</taxon>
        <taxon>Euphausiacea</taxon>
        <taxon>Euphausiidae</taxon>
        <taxon>Meganyctiphanes</taxon>
    </lineage>
</organism>
<evidence type="ECO:0000256" key="2">
    <source>
        <dbReference type="ARBA" id="ARBA00022692"/>
    </source>
</evidence>
<proteinExistence type="predicted"/>
<feature type="transmembrane region" description="Helical" evidence="5">
    <location>
        <begin position="196"/>
        <end position="214"/>
    </location>
</feature>
<evidence type="ECO:0000256" key="3">
    <source>
        <dbReference type="ARBA" id="ARBA00022989"/>
    </source>
</evidence>
<accession>A0AAV2QE97</accession>
<comment type="subcellular location">
    <subcellularLocation>
        <location evidence="1">Membrane</location>
        <topology evidence="1">Multi-pass membrane protein</topology>
    </subcellularLocation>
</comment>
<dbReference type="GO" id="GO:0022857">
    <property type="term" value="F:transmembrane transporter activity"/>
    <property type="evidence" value="ECO:0007669"/>
    <property type="project" value="InterPro"/>
</dbReference>
<feature type="transmembrane region" description="Helical" evidence="5">
    <location>
        <begin position="226"/>
        <end position="244"/>
    </location>
</feature>
<keyword evidence="4 5" id="KW-0472">Membrane</keyword>
<dbReference type="AlphaFoldDB" id="A0AAV2QE97"/>
<dbReference type="EMBL" id="CAXKWB010006219">
    <property type="protein sequence ID" value="CAL4082157.1"/>
    <property type="molecule type" value="Genomic_DNA"/>
</dbReference>
<feature type="transmembrane region" description="Helical" evidence="5">
    <location>
        <begin position="295"/>
        <end position="319"/>
    </location>
</feature>
<keyword evidence="7" id="KW-1185">Reference proteome</keyword>
<dbReference type="GO" id="GO:0016020">
    <property type="term" value="C:membrane"/>
    <property type="evidence" value="ECO:0007669"/>
    <property type="project" value="UniProtKB-SubCell"/>
</dbReference>
<dbReference type="InterPro" id="IPR036259">
    <property type="entry name" value="MFS_trans_sf"/>
</dbReference>
<name>A0AAV2QE97_MEGNR</name>
<feature type="non-terminal residue" evidence="6">
    <location>
        <position position="485"/>
    </location>
</feature>
<evidence type="ECO:0000313" key="7">
    <source>
        <dbReference type="Proteomes" id="UP001497623"/>
    </source>
</evidence>
<keyword evidence="2 5" id="KW-0812">Transmembrane</keyword>
<feature type="transmembrane region" description="Helical" evidence="5">
    <location>
        <begin position="102"/>
        <end position="120"/>
    </location>
</feature>
<dbReference type="SUPFAM" id="SSF103473">
    <property type="entry name" value="MFS general substrate transporter"/>
    <property type="match status" value="1"/>
</dbReference>
<feature type="transmembrane region" description="Helical" evidence="5">
    <location>
        <begin position="132"/>
        <end position="153"/>
    </location>
</feature>
<dbReference type="Proteomes" id="UP001497623">
    <property type="component" value="Unassembled WGS sequence"/>
</dbReference>
<evidence type="ECO:0000256" key="4">
    <source>
        <dbReference type="ARBA" id="ARBA00023136"/>
    </source>
</evidence>
<evidence type="ECO:0000313" key="6">
    <source>
        <dbReference type="EMBL" id="CAL4082157.1"/>
    </source>
</evidence>
<dbReference type="PANTHER" id="PTHR23507">
    <property type="entry name" value="ZGC:174356"/>
    <property type="match status" value="1"/>
</dbReference>
<feature type="transmembrane region" description="Helical" evidence="5">
    <location>
        <begin position="339"/>
        <end position="355"/>
    </location>
</feature>